<accession>A0A1Q6DVD2</accession>
<comment type="caution">
    <text evidence="1">The sequence shown here is derived from an EMBL/GenBank/DDBJ whole genome shotgun (WGS) entry which is preliminary data.</text>
</comment>
<evidence type="ECO:0000313" key="2">
    <source>
        <dbReference type="Proteomes" id="UP000185744"/>
    </source>
</evidence>
<evidence type="ECO:0000313" key="1">
    <source>
        <dbReference type="EMBL" id="OKY78340.1"/>
    </source>
</evidence>
<name>A0A1Q6DVD2_METT1</name>
<reference evidence="1" key="1">
    <citation type="submission" date="2016-12" db="EMBL/GenBank/DDBJ databases">
        <title>Discovery of methanogenic haloarchaea.</title>
        <authorList>
            <person name="Sorokin D.Y."/>
            <person name="Makarova K.S."/>
            <person name="Abbas B."/>
            <person name="Ferrer M."/>
            <person name="Golyshin P.N."/>
        </authorList>
    </citation>
    <scope>NUCLEOTIDE SEQUENCE [LARGE SCALE GENOMIC DNA]</scope>
    <source>
        <strain evidence="1">HMET1</strain>
    </source>
</reference>
<protein>
    <submittedName>
        <fullName evidence="1">Uncharacterized protein</fullName>
    </submittedName>
</protein>
<sequence length="50" mass="6370">MRKHLVWFETPKENKEKYFNYWKNHIEELEQKEGSEIKRYLSNLEEKKLK</sequence>
<dbReference type="AlphaFoldDB" id="A0A1Q6DVD2"/>
<keyword evidence="2" id="KW-1185">Reference proteome</keyword>
<dbReference type="Proteomes" id="UP000185744">
    <property type="component" value="Unassembled WGS sequence"/>
</dbReference>
<organism evidence="1 2">
    <name type="scientific">Methanohalarchaeum thermophilum</name>
    <dbReference type="NCBI Taxonomy" id="1903181"/>
    <lineage>
        <taxon>Archaea</taxon>
        <taxon>Methanobacteriati</taxon>
        <taxon>Methanobacteriota</taxon>
        <taxon>Methanonatronarchaeia</taxon>
        <taxon>Methanonatronarchaeales</taxon>
        <taxon>Methanonatronarchaeaceae</taxon>
        <taxon>Candidatus Methanohalarchaeum</taxon>
    </lineage>
</organism>
<dbReference type="EMBL" id="MSDW01000001">
    <property type="protein sequence ID" value="OKY78340.1"/>
    <property type="molecule type" value="Genomic_DNA"/>
</dbReference>
<gene>
    <name evidence="1" type="ORF">BTN85_0830</name>
</gene>
<dbReference type="InParanoid" id="A0A1Q6DVD2"/>
<proteinExistence type="predicted"/>